<dbReference type="AlphaFoldDB" id="A0A284RX78"/>
<evidence type="ECO:0000313" key="2">
    <source>
        <dbReference type="Proteomes" id="UP000219338"/>
    </source>
</evidence>
<protein>
    <submittedName>
        <fullName evidence="1">Uncharacterized protein</fullName>
    </submittedName>
</protein>
<keyword evidence="2" id="KW-1185">Reference proteome</keyword>
<sequence>MSLDIFLSALGSLGYESCPTEPTLSQRLPGMISLGPQIQNNLTICKSEYGSILSRRTDILSHKRKYLPFFLDLLLKFRQFPAKPILKSSGLPVYRCLWLLNLRFDALDFWSTDARFDGINGRTDATNTYQDHTVDDFCLLHPPQVEDNTTEDVWDHRVDDGMAFSAIAGSISPDATTHDPVQGSAFGGHPSSEHAILTTPPNAITFNGSASTQMDVDSLISGPSTETSAPTSFLQVHELSPARPHAAHSTSLYMPFINAYAAVSSSKTIPNRAFDQDQASGQPVAIMDAKFNSFGRIGGSTVSKRDSKKLRADLVTRPFSTVLTYPYRRKPYQKIPPGPKKCSRKMLPLPPSESHRFADGRHKYERLTDFQIEKLLKIYNVTRDQAPRVFYGLHRQHSPDVLYTCPMDKSQHTLD</sequence>
<evidence type="ECO:0000313" key="1">
    <source>
        <dbReference type="EMBL" id="SJL13364.1"/>
    </source>
</evidence>
<accession>A0A284RX78</accession>
<dbReference type="Proteomes" id="UP000219338">
    <property type="component" value="Unassembled WGS sequence"/>
</dbReference>
<reference evidence="2" key="1">
    <citation type="journal article" date="2017" name="Nat. Ecol. Evol.">
        <title>Genome expansion and lineage-specific genetic innovations in the forest pathogenic fungi Armillaria.</title>
        <authorList>
            <person name="Sipos G."/>
            <person name="Prasanna A.N."/>
            <person name="Walter M.C."/>
            <person name="O'Connor E."/>
            <person name="Balint B."/>
            <person name="Krizsan K."/>
            <person name="Kiss B."/>
            <person name="Hess J."/>
            <person name="Varga T."/>
            <person name="Slot J."/>
            <person name="Riley R."/>
            <person name="Boka B."/>
            <person name="Rigling D."/>
            <person name="Barry K."/>
            <person name="Lee J."/>
            <person name="Mihaltcheva S."/>
            <person name="LaButti K."/>
            <person name="Lipzen A."/>
            <person name="Waldron R."/>
            <person name="Moloney N.M."/>
            <person name="Sperisen C."/>
            <person name="Kredics L."/>
            <person name="Vagvoelgyi C."/>
            <person name="Patrignani A."/>
            <person name="Fitzpatrick D."/>
            <person name="Nagy I."/>
            <person name="Doyle S."/>
            <person name="Anderson J.B."/>
            <person name="Grigoriev I.V."/>
            <person name="Gueldener U."/>
            <person name="Muensterkoetter M."/>
            <person name="Nagy L.G."/>
        </authorList>
    </citation>
    <scope>NUCLEOTIDE SEQUENCE [LARGE SCALE GENOMIC DNA]</scope>
    <source>
        <strain evidence="2">C18/9</strain>
    </source>
</reference>
<dbReference type="OrthoDB" id="10529683at2759"/>
<proteinExistence type="predicted"/>
<dbReference type="EMBL" id="FUEG01000019">
    <property type="protein sequence ID" value="SJL13364.1"/>
    <property type="molecule type" value="Genomic_DNA"/>
</dbReference>
<organism evidence="1 2">
    <name type="scientific">Armillaria ostoyae</name>
    <name type="common">Armillaria root rot fungus</name>
    <dbReference type="NCBI Taxonomy" id="47428"/>
    <lineage>
        <taxon>Eukaryota</taxon>
        <taxon>Fungi</taxon>
        <taxon>Dikarya</taxon>
        <taxon>Basidiomycota</taxon>
        <taxon>Agaricomycotina</taxon>
        <taxon>Agaricomycetes</taxon>
        <taxon>Agaricomycetidae</taxon>
        <taxon>Agaricales</taxon>
        <taxon>Marasmiineae</taxon>
        <taxon>Physalacriaceae</taxon>
        <taxon>Armillaria</taxon>
    </lineage>
</organism>
<gene>
    <name evidence="1" type="ORF">ARMOST_16806</name>
</gene>
<name>A0A284RX78_ARMOS</name>